<evidence type="ECO:0000313" key="2">
    <source>
        <dbReference type="EMBL" id="KAG0143938.1"/>
    </source>
</evidence>
<dbReference type="OrthoDB" id="8067992at2759"/>
<evidence type="ECO:0000313" key="3">
    <source>
        <dbReference type="Proteomes" id="UP000886653"/>
    </source>
</evidence>
<dbReference type="Pfam" id="PF22936">
    <property type="entry name" value="Pol_BBD"/>
    <property type="match status" value="1"/>
</dbReference>
<comment type="caution">
    <text evidence="2">The sequence shown here is derived from an EMBL/GenBank/DDBJ whole genome shotgun (WGS) entry which is preliminary data.</text>
</comment>
<organism evidence="2 3">
    <name type="scientific">Cronartium quercuum f. sp. fusiforme G11</name>
    <dbReference type="NCBI Taxonomy" id="708437"/>
    <lineage>
        <taxon>Eukaryota</taxon>
        <taxon>Fungi</taxon>
        <taxon>Dikarya</taxon>
        <taxon>Basidiomycota</taxon>
        <taxon>Pucciniomycotina</taxon>
        <taxon>Pucciniomycetes</taxon>
        <taxon>Pucciniales</taxon>
        <taxon>Coleosporiaceae</taxon>
        <taxon>Cronartium</taxon>
    </lineage>
</organism>
<proteinExistence type="predicted"/>
<dbReference type="EMBL" id="MU167306">
    <property type="protein sequence ID" value="KAG0143938.1"/>
    <property type="molecule type" value="Genomic_DNA"/>
</dbReference>
<keyword evidence="3" id="KW-1185">Reference proteome</keyword>
<accession>A0A9P6NDH0</accession>
<reference evidence="2" key="1">
    <citation type="submission" date="2013-11" db="EMBL/GenBank/DDBJ databases">
        <title>Genome sequence of the fusiform rust pathogen reveals effectors for host alternation and coevolution with pine.</title>
        <authorList>
            <consortium name="DOE Joint Genome Institute"/>
            <person name="Smith K."/>
            <person name="Pendleton A."/>
            <person name="Kubisiak T."/>
            <person name="Anderson C."/>
            <person name="Salamov A."/>
            <person name="Aerts A."/>
            <person name="Riley R."/>
            <person name="Clum A."/>
            <person name="Lindquist E."/>
            <person name="Ence D."/>
            <person name="Campbell M."/>
            <person name="Kronenberg Z."/>
            <person name="Feau N."/>
            <person name="Dhillon B."/>
            <person name="Hamelin R."/>
            <person name="Burleigh J."/>
            <person name="Smith J."/>
            <person name="Yandell M."/>
            <person name="Nelson C."/>
            <person name="Grigoriev I."/>
            <person name="Davis J."/>
        </authorList>
    </citation>
    <scope>NUCLEOTIDE SEQUENCE</scope>
    <source>
        <strain evidence="2">G11</strain>
    </source>
</reference>
<dbReference type="Proteomes" id="UP000886653">
    <property type="component" value="Unassembled WGS sequence"/>
</dbReference>
<protein>
    <recommendedName>
        <fullName evidence="1">Retrovirus-related Pol polyprotein from transposon TNT 1-94-like beta-barrel domain-containing protein</fullName>
    </recommendedName>
</protein>
<dbReference type="AlphaFoldDB" id="A0A9P6NDH0"/>
<sequence>MSTTITNYLSKHSLYSFIDPLVTLKEPTDPEELKSHIANKLKTSGIIIQHLDNNNKILFATDEHFSNPRILWKSICFKYASKEECNQAAVFLTFLQIPFSNLSDYVNETHSSLSKMSSMGCDMNEKYLAEIIVSKLPDSMNTTMQILHEKQPLTIATVLENLDTHVSDQTMKKKIGDAIALSMKSASTSVVYCKDGKHNKLTRHSRAKFMDATYSSDESLLDSACSLHMTSRRDYFSSYEPYDSLVEIADGTKIKVIGQGEVIGQSQDSVISF</sequence>
<feature type="domain" description="Retrovirus-related Pol polyprotein from transposon TNT 1-94-like beta-barrel" evidence="1">
    <location>
        <begin position="220"/>
        <end position="267"/>
    </location>
</feature>
<evidence type="ECO:0000259" key="1">
    <source>
        <dbReference type="Pfam" id="PF22936"/>
    </source>
</evidence>
<name>A0A9P6NDH0_9BASI</name>
<dbReference type="Pfam" id="PF14223">
    <property type="entry name" value="Retrotran_gag_2"/>
    <property type="match status" value="1"/>
</dbReference>
<gene>
    <name evidence="2" type="ORF">CROQUDRAFT_672638</name>
</gene>
<dbReference type="InterPro" id="IPR054722">
    <property type="entry name" value="PolX-like_BBD"/>
</dbReference>